<dbReference type="InterPro" id="IPR013538">
    <property type="entry name" value="ASHA1/2-like_C"/>
</dbReference>
<protein>
    <submittedName>
        <fullName evidence="3">Uncharacterized conserved protein YndB, AHSA1/START domain</fullName>
    </submittedName>
</protein>
<dbReference type="Gene3D" id="3.30.530.20">
    <property type="match status" value="1"/>
</dbReference>
<comment type="similarity">
    <text evidence="1">Belongs to the AHA1 family.</text>
</comment>
<name>A0A1C4VB62_9ACTN</name>
<keyword evidence="4" id="KW-1185">Reference proteome</keyword>
<dbReference type="OrthoDB" id="9803476at2"/>
<evidence type="ECO:0000313" key="3">
    <source>
        <dbReference type="EMBL" id="SCE80975.1"/>
    </source>
</evidence>
<evidence type="ECO:0000313" key="4">
    <source>
        <dbReference type="Proteomes" id="UP000199504"/>
    </source>
</evidence>
<organism evidence="3 4">
    <name type="scientific">Micromonospora mirobrigensis</name>
    <dbReference type="NCBI Taxonomy" id="262898"/>
    <lineage>
        <taxon>Bacteria</taxon>
        <taxon>Bacillati</taxon>
        <taxon>Actinomycetota</taxon>
        <taxon>Actinomycetes</taxon>
        <taxon>Micromonosporales</taxon>
        <taxon>Micromonosporaceae</taxon>
        <taxon>Micromonospora</taxon>
    </lineage>
</organism>
<sequence length="163" mass="18452">MEYGSIEREIHVDAPPETVFDVVSNPAHIRDWWNAETDIEPVVGSTGELTWRDEAAGRTDVVPITVVEVRPPRLFSFRWTQDAGRTATAANSLLVTFELTPVGDGTRLRLTETGFRERGWEIAALEKAYHEHVTGWDFFLPRIAERATRVPGAERDDRQPARP</sequence>
<dbReference type="RefSeq" id="WP_091603281.1">
    <property type="nucleotide sequence ID" value="NZ_FMCX01000001.1"/>
</dbReference>
<feature type="domain" description="Activator of Hsp90 ATPase homologue 1/2-like C-terminal" evidence="2">
    <location>
        <begin position="13"/>
        <end position="145"/>
    </location>
</feature>
<accession>A0A1C4VB62</accession>
<gene>
    <name evidence="3" type="ORF">GA0070564_1011075</name>
</gene>
<proteinExistence type="inferred from homology"/>
<reference evidence="4" key="1">
    <citation type="submission" date="2016-06" db="EMBL/GenBank/DDBJ databases">
        <authorList>
            <person name="Varghese N."/>
            <person name="Submissions Spin"/>
        </authorList>
    </citation>
    <scope>NUCLEOTIDE SEQUENCE [LARGE SCALE GENOMIC DNA]</scope>
    <source>
        <strain evidence="4">DSM 44830</strain>
    </source>
</reference>
<dbReference type="Proteomes" id="UP000199504">
    <property type="component" value="Unassembled WGS sequence"/>
</dbReference>
<dbReference type="Pfam" id="PF08327">
    <property type="entry name" value="AHSA1"/>
    <property type="match status" value="1"/>
</dbReference>
<dbReference type="STRING" id="262898.GA0070564_1011075"/>
<evidence type="ECO:0000256" key="1">
    <source>
        <dbReference type="ARBA" id="ARBA00006817"/>
    </source>
</evidence>
<dbReference type="EMBL" id="FMCX01000001">
    <property type="protein sequence ID" value="SCE80975.1"/>
    <property type="molecule type" value="Genomic_DNA"/>
</dbReference>
<evidence type="ECO:0000259" key="2">
    <source>
        <dbReference type="Pfam" id="PF08327"/>
    </source>
</evidence>
<dbReference type="InterPro" id="IPR023393">
    <property type="entry name" value="START-like_dom_sf"/>
</dbReference>
<dbReference type="AlphaFoldDB" id="A0A1C4VB62"/>
<dbReference type="SUPFAM" id="SSF55961">
    <property type="entry name" value="Bet v1-like"/>
    <property type="match status" value="1"/>
</dbReference>